<evidence type="ECO:0000313" key="4">
    <source>
        <dbReference type="Proteomes" id="UP000242638"/>
    </source>
</evidence>
<evidence type="ECO:0000313" key="3">
    <source>
        <dbReference type="Ensembl" id="ENSPREP00000032211.1"/>
    </source>
</evidence>
<dbReference type="STRING" id="8081.ENSPREP00000032211"/>
<keyword evidence="4" id="KW-1185">Reference proteome</keyword>
<reference evidence="4" key="1">
    <citation type="submission" date="2013-11" db="EMBL/GenBank/DDBJ databases">
        <title>The genomic landscape of the Guanapo guppy.</title>
        <authorList>
            <person name="Kuenstner A."/>
            <person name="Dreyer C."/>
        </authorList>
    </citation>
    <scope>NUCLEOTIDE SEQUENCE</scope>
    <source>
        <strain evidence="4">Guanapo</strain>
    </source>
</reference>
<comment type="similarity">
    <text evidence="1">Belongs to the GAMAD family.</text>
</comment>
<sequence length="151" mass="17182">MVGFLQVLRFPPTAQKHDCQVNWPLQILPSCECVCVCAWLCVLCVSVFHLFLIFKAEVDEIVKRLQAQKGVEGVIIANSEGIAIRSTLEDQRNTVQYVALIQPLLVKAKKMLQEMDPSDDFTYLRVRTEKNEIIITADKEYFMVAIQKPAP</sequence>
<dbReference type="OMA" id="MRTSYFE"/>
<dbReference type="SUPFAM" id="SSF103196">
    <property type="entry name" value="Roadblock/LC7 domain"/>
    <property type="match status" value="1"/>
</dbReference>
<organism evidence="3 4">
    <name type="scientific">Poecilia reticulata</name>
    <name type="common">Guppy</name>
    <name type="synonym">Acanthophacelus reticulatus</name>
    <dbReference type="NCBI Taxonomy" id="8081"/>
    <lineage>
        <taxon>Eukaryota</taxon>
        <taxon>Metazoa</taxon>
        <taxon>Chordata</taxon>
        <taxon>Craniata</taxon>
        <taxon>Vertebrata</taxon>
        <taxon>Euteleostomi</taxon>
        <taxon>Actinopterygii</taxon>
        <taxon>Neopterygii</taxon>
        <taxon>Teleostei</taxon>
        <taxon>Neoteleostei</taxon>
        <taxon>Acanthomorphata</taxon>
        <taxon>Ovalentaria</taxon>
        <taxon>Atherinomorphae</taxon>
        <taxon>Cyprinodontiformes</taxon>
        <taxon>Poeciliidae</taxon>
        <taxon>Poeciliinae</taxon>
        <taxon>Poecilia</taxon>
    </lineage>
</organism>
<name>A0A3P9QDG1_POERE</name>
<evidence type="ECO:0000259" key="2">
    <source>
        <dbReference type="SMART" id="SM00960"/>
    </source>
</evidence>
<dbReference type="GeneTree" id="ENSGT00390000011067"/>
<dbReference type="Pfam" id="PF03259">
    <property type="entry name" value="Robl_LC7"/>
    <property type="match status" value="1"/>
</dbReference>
<protein>
    <submittedName>
        <fullName evidence="3">Dynein, light chain, roadblock-type 1</fullName>
    </submittedName>
</protein>
<reference evidence="3" key="3">
    <citation type="submission" date="2025-09" db="UniProtKB">
        <authorList>
            <consortium name="Ensembl"/>
        </authorList>
    </citation>
    <scope>IDENTIFICATION</scope>
    <source>
        <strain evidence="3">Guanapo</strain>
    </source>
</reference>
<dbReference type="FunFam" id="3.30.450.30:FF:000011">
    <property type="entry name" value="Dynein light chain roadblock"/>
    <property type="match status" value="1"/>
</dbReference>
<proteinExistence type="inferred from homology"/>
<accession>A0A3P9QDG1</accession>
<dbReference type="SMART" id="SM00960">
    <property type="entry name" value="Robl_LC7"/>
    <property type="match status" value="1"/>
</dbReference>
<dbReference type="AlphaFoldDB" id="A0A3P9QDG1"/>
<dbReference type="Ensembl" id="ENSPRET00000032574.1">
    <property type="protein sequence ID" value="ENSPREP00000032211.1"/>
    <property type="gene ID" value="ENSPREG00000021812.1"/>
</dbReference>
<dbReference type="Proteomes" id="UP000242638">
    <property type="component" value="Unassembled WGS sequence"/>
</dbReference>
<reference evidence="3" key="2">
    <citation type="submission" date="2025-08" db="UniProtKB">
        <authorList>
            <consortium name="Ensembl"/>
        </authorList>
    </citation>
    <scope>IDENTIFICATION</scope>
    <source>
        <strain evidence="3">Guanapo</strain>
    </source>
</reference>
<dbReference type="PANTHER" id="PTHR10779">
    <property type="entry name" value="DYNEIN LIGHT CHAIN ROADBLOCK"/>
    <property type="match status" value="1"/>
</dbReference>
<evidence type="ECO:0000256" key="1">
    <source>
        <dbReference type="ARBA" id="ARBA00007191"/>
    </source>
</evidence>
<dbReference type="InterPro" id="IPR004942">
    <property type="entry name" value="Roadblock/LAMTOR2_dom"/>
</dbReference>
<feature type="domain" description="Roadblock/LAMTOR2" evidence="2">
    <location>
        <begin position="58"/>
        <end position="147"/>
    </location>
</feature>
<dbReference type="Gene3D" id="3.30.450.30">
    <property type="entry name" value="Dynein light chain 2a, cytoplasmic"/>
    <property type="match status" value="1"/>
</dbReference>